<protein>
    <recommendedName>
        <fullName evidence="3">DUF1801 domain-containing protein</fullName>
    </recommendedName>
</protein>
<sequence length="115" mass="12549">MGDYEAVHGRLRAIMLASAGDQNVTRDEAGDLVVRTHAIDARTNQPGWFGTVTIKKSYVAYHLIPLYDQPTLAEGLSEPLAKRRQGKTCFNFKTIDDALFGELAALTAKARATVA</sequence>
<proteinExistence type="predicted"/>
<evidence type="ECO:0000313" key="1">
    <source>
        <dbReference type="EMBL" id="WCT74235.1"/>
    </source>
</evidence>
<accession>A0ABY7TMQ6</accession>
<name>A0ABY7TMQ6_9SPHN</name>
<organism evidence="1 2">
    <name type="scientific">Sphingomonas naphthae</name>
    <dbReference type="NCBI Taxonomy" id="1813468"/>
    <lineage>
        <taxon>Bacteria</taxon>
        <taxon>Pseudomonadati</taxon>
        <taxon>Pseudomonadota</taxon>
        <taxon>Alphaproteobacteria</taxon>
        <taxon>Sphingomonadales</taxon>
        <taxon>Sphingomonadaceae</taxon>
        <taxon>Sphingomonas</taxon>
    </lineage>
</organism>
<keyword evidence="2" id="KW-1185">Reference proteome</keyword>
<evidence type="ECO:0000313" key="2">
    <source>
        <dbReference type="Proteomes" id="UP001220395"/>
    </source>
</evidence>
<reference evidence="1 2" key="1">
    <citation type="submission" date="2023-02" db="EMBL/GenBank/DDBJ databases">
        <title>Genome sequence of Sphingomonas naphthae.</title>
        <authorList>
            <person name="Kim S."/>
            <person name="Heo J."/>
            <person name="Kwon S.-W."/>
        </authorList>
    </citation>
    <scope>NUCLEOTIDE SEQUENCE [LARGE SCALE GENOMIC DNA]</scope>
    <source>
        <strain evidence="1 2">KACC 18716</strain>
    </source>
</reference>
<evidence type="ECO:0008006" key="3">
    <source>
        <dbReference type="Google" id="ProtNLM"/>
    </source>
</evidence>
<dbReference type="Proteomes" id="UP001220395">
    <property type="component" value="Chromosome"/>
</dbReference>
<dbReference type="EMBL" id="CP117411">
    <property type="protein sequence ID" value="WCT74235.1"/>
    <property type="molecule type" value="Genomic_DNA"/>
</dbReference>
<dbReference type="RefSeq" id="WP_273689109.1">
    <property type="nucleotide sequence ID" value="NZ_CP117411.1"/>
</dbReference>
<gene>
    <name evidence="1" type="ORF">PQ455_03110</name>
</gene>